<accession>A0A934VJH1</accession>
<dbReference type="GO" id="GO:0020037">
    <property type="term" value="F:heme binding"/>
    <property type="evidence" value="ECO:0007669"/>
    <property type="project" value="InterPro"/>
</dbReference>
<feature type="domain" description="Cytochrome c" evidence="5">
    <location>
        <begin position="921"/>
        <end position="1005"/>
    </location>
</feature>
<evidence type="ECO:0000256" key="3">
    <source>
        <dbReference type="ARBA" id="ARBA00023004"/>
    </source>
</evidence>
<organism evidence="6 7">
    <name type="scientific">Roseibacillus ishigakijimensis</name>
    <dbReference type="NCBI Taxonomy" id="454146"/>
    <lineage>
        <taxon>Bacteria</taxon>
        <taxon>Pseudomonadati</taxon>
        <taxon>Verrucomicrobiota</taxon>
        <taxon>Verrucomicrobiia</taxon>
        <taxon>Verrucomicrobiales</taxon>
        <taxon>Verrucomicrobiaceae</taxon>
        <taxon>Roseibacillus</taxon>
    </lineage>
</organism>
<dbReference type="InterPro" id="IPR036909">
    <property type="entry name" value="Cyt_c-like_dom_sf"/>
</dbReference>
<evidence type="ECO:0000259" key="5">
    <source>
        <dbReference type="PROSITE" id="PS51007"/>
    </source>
</evidence>
<comment type="caution">
    <text evidence="6">The sequence shown here is derived from an EMBL/GenBank/DDBJ whole genome shotgun (WGS) entry which is preliminary data.</text>
</comment>
<keyword evidence="7" id="KW-1185">Reference proteome</keyword>
<evidence type="ECO:0000256" key="4">
    <source>
        <dbReference type="PROSITE-ProRule" id="PRU00433"/>
    </source>
</evidence>
<dbReference type="GO" id="GO:0046872">
    <property type="term" value="F:metal ion binding"/>
    <property type="evidence" value="ECO:0007669"/>
    <property type="project" value="UniProtKB-KW"/>
</dbReference>
<protein>
    <submittedName>
        <fullName evidence="6">C-type cytochrome</fullName>
    </submittedName>
</protein>
<proteinExistence type="predicted"/>
<dbReference type="AlphaFoldDB" id="A0A934VJH1"/>
<dbReference type="InterPro" id="IPR011042">
    <property type="entry name" value="6-blade_b-propeller_TolB-like"/>
</dbReference>
<dbReference type="PANTHER" id="PTHR33546">
    <property type="entry name" value="LARGE, MULTIFUNCTIONAL SECRETED PROTEIN-RELATED"/>
    <property type="match status" value="1"/>
</dbReference>
<dbReference type="RefSeq" id="WP_200390030.1">
    <property type="nucleotide sequence ID" value="NZ_JAENIO010000002.1"/>
</dbReference>
<dbReference type="Pfam" id="PF00034">
    <property type="entry name" value="Cytochrom_C"/>
    <property type="match status" value="1"/>
</dbReference>
<dbReference type="Gene3D" id="1.10.760.10">
    <property type="entry name" value="Cytochrome c-like domain"/>
    <property type="match status" value="1"/>
</dbReference>
<keyword evidence="1 4" id="KW-0349">Heme</keyword>
<dbReference type="SUPFAM" id="SSF46626">
    <property type="entry name" value="Cytochrome c"/>
    <property type="match status" value="1"/>
</dbReference>
<dbReference type="GO" id="GO:0009055">
    <property type="term" value="F:electron transfer activity"/>
    <property type="evidence" value="ECO:0007669"/>
    <property type="project" value="InterPro"/>
</dbReference>
<dbReference type="Gene3D" id="2.120.10.30">
    <property type="entry name" value="TolB, C-terminal domain"/>
    <property type="match status" value="1"/>
</dbReference>
<keyword evidence="2 4" id="KW-0479">Metal-binding</keyword>
<dbReference type="Pfam" id="PF20601">
    <property type="entry name" value="DUF6797"/>
    <property type="match status" value="1"/>
</dbReference>
<gene>
    <name evidence="6" type="ORF">JIN78_00860</name>
</gene>
<dbReference type="Proteomes" id="UP000604083">
    <property type="component" value="Unassembled WGS sequence"/>
</dbReference>
<evidence type="ECO:0000313" key="6">
    <source>
        <dbReference type="EMBL" id="MBK1832594.1"/>
    </source>
</evidence>
<dbReference type="PANTHER" id="PTHR33546:SF1">
    <property type="entry name" value="LARGE, MULTIFUNCTIONAL SECRETED PROTEIN"/>
    <property type="match status" value="1"/>
</dbReference>
<dbReference type="InterPro" id="IPR046476">
    <property type="entry name" value="DUF6797"/>
</dbReference>
<dbReference type="PROSITE" id="PS51007">
    <property type="entry name" value="CYTC"/>
    <property type="match status" value="1"/>
</dbReference>
<evidence type="ECO:0000256" key="2">
    <source>
        <dbReference type="ARBA" id="ARBA00022723"/>
    </source>
</evidence>
<keyword evidence="3 4" id="KW-0408">Iron</keyword>
<name>A0A934VJH1_9BACT</name>
<dbReference type="EMBL" id="JAENIO010000002">
    <property type="protein sequence ID" value="MBK1832594.1"/>
    <property type="molecule type" value="Genomic_DNA"/>
</dbReference>
<evidence type="ECO:0000313" key="7">
    <source>
        <dbReference type="Proteomes" id="UP000604083"/>
    </source>
</evidence>
<dbReference type="SUPFAM" id="SSF101898">
    <property type="entry name" value="NHL repeat"/>
    <property type="match status" value="1"/>
</dbReference>
<evidence type="ECO:0000256" key="1">
    <source>
        <dbReference type="ARBA" id="ARBA00022617"/>
    </source>
</evidence>
<dbReference type="InterPro" id="IPR009056">
    <property type="entry name" value="Cyt_c-like_dom"/>
</dbReference>
<reference evidence="6" key="1">
    <citation type="submission" date="2021-01" db="EMBL/GenBank/DDBJ databases">
        <title>Modified the classification status of verrucomicrobia.</title>
        <authorList>
            <person name="Feng X."/>
        </authorList>
    </citation>
    <scope>NUCLEOTIDE SEQUENCE</scope>
    <source>
        <strain evidence="6">KCTC 12986</strain>
    </source>
</reference>
<sequence length="1005" mass="111196">MILRLFILSLFALAALVSGEEAVRLFREDFREVEAHIPASSADLTSDYLTLERLGPGADRLKLSHHPPIPNDPHYLWNGECNGPVLIAFPLRQTTDLSDPDWQCRLNTKNFGSSTLHLAVRSQGRWFAQRHSVAPAENWNEQVLSFHRSDWVELDEKRVTLSAKRARPQLDAIEAIGFAAPRKPNRSKDCIRLNWFEVVKDSPSARLPTPLPRGEFLENETPFLRSALEYRQGDQQASVRRGILVPAGAGLWACFDPDLLRWAVLWRAPQGQAPLTYDSMAAISYPAAKAKAHRAPQLRGEVLAWNPGLAGVSAAGPPRDDPREARLISPQGPVGPLPADKGHFQGISLRGDEVVIHYQAAATDIAERLLVDDQGKLQRVLEVAAHPRRTLNLLHWDQNEEVRGVGARLQGGVLSLAPANETRTFVIFPRGSEPANWPRISHPKPASPAFPKAFQTSNPAPKEDGPFTIRNQAFPESDRAVRAVDIAFRPDGTGLLLTLDGDVWQITDIESEAPTWLRVATGIFEPMSIETSKEGKVFVLGRDQITELIDTNGDGHIDIFRNASDLFQQTLHTRDYATSLAIDQEGNFYLGKGGIISMGKGQTAEMSAHRGVILKISPDGKRSQVLADGLRLPYVGVRSDGSVFASDQQGHHVPSTPLYLIDGGKPYYGFEPTNFRNRKEVTEPLLWYPYQINRSGAGFCETSEKAFPDLPHAFLHLSWNGRLFAIATPQQGSPFSWKLPLQFDFPVLHGATHPQSGRLYVAGLGISGYQPTTPRLVGLASVEQSRRFPAPTGLALRDEAVQVTFNRPFNGEETLIPGNPALRLFNIHRTAKYGSGHYRWDDQPGEHVLAATSFAQQENRFQLTFPLLRRSDLFDLQLAVTAGDRTFPLHLYTRPSELPEATSRDLRSLAEADKDEKLDPGDAKTGETLFTQYACIGCHSLEGQKLTGPPLNGVAQRLGGDQLRQAILDPTAEIAAGYEPSMPSFEGVIPPQDLEHLLAYLRTLR</sequence>